<evidence type="ECO:0000256" key="1">
    <source>
        <dbReference type="ARBA" id="ARBA00000085"/>
    </source>
</evidence>
<dbReference type="PRINTS" id="PR00344">
    <property type="entry name" value="BCTRLSENSOR"/>
</dbReference>
<proteinExistence type="predicted"/>
<dbReference type="Pfam" id="PF00512">
    <property type="entry name" value="HisKA"/>
    <property type="match status" value="1"/>
</dbReference>
<dbReference type="InterPro" id="IPR004358">
    <property type="entry name" value="Sig_transdc_His_kin-like_C"/>
</dbReference>
<dbReference type="Gene3D" id="1.10.287.130">
    <property type="match status" value="1"/>
</dbReference>
<dbReference type="InterPro" id="IPR036890">
    <property type="entry name" value="HATPase_C_sf"/>
</dbReference>
<keyword evidence="6" id="KW-0902">Two-component regulatory system</keyword>
<organism evidence="9">
    <name type="scientific">Candidatus Methanogaster sp. ANME-2c ERB4</name>
    <dbReference type="NCBI Taxonomy" id="2759911"/>
    <lineage>
        <taxon>Archaea</taxon>
        <taxon>Methanobacteriati</taxon>
        <taxon>Methanobacteriota</taxon>
        <taxon>Stenosarchaea group</taxon>
        <taxon>Methanomicrobia</taxon>
        <taxon>Methanosarcinales</taxon>
        <taxon>ANME-2 cluster</taxon>
        <taxon>Candidatus Methanogasteraceae</taxon>
        <taxon>Candidatus Methanogaster</taxon>
    </lineage>
</organism>
<dbReference type="SUPFAM" id="SSF55874">
    <property type="entry name" value="ATPase domain of HSP90 chaperone/DNA topoisomerase II/histidine kinase"/>
    <property type="match status" value="1"/>
</dbReference>
<comment type="catalytic activity">
    <reaction evidence="1">
        <text>ATP + protein L-histidine = ADP + protein N-phospho-L-histidine.</text>
        <dbReference type="EC" id="2.7.13.3"/>
    </reaction>
</comment>
<evidence type="ECO:0000259" key="8">
    <source>
        <dbReference type="PROSITE" id="PS50109"/>
    </source>
</evidence>
<evidence type="ECO:0000256" key="3">
    <source>
        <dbReference type="ARBA" id="ARBA00022553"/>
    </source>
</evidence>
<gene>
    <name evidence="9" type="primary">filI</name>
    <name evidence="9" type="ORF">CJINKJJD_00014</name>
</gene>
<evidence type="ECO:0000256" key="4">
    <source>
        <dbReference type="ARBA" id="ARBA00022679"/>
    </source>
</evidence>
<dbReference type="Gene3D" id="3.30.565.10">
    <property type="entry name" value="Histidine kinase-like ATPase, C-terminal domain"/>
    <property type="match status" value="1"/>
</dbReference>
<sequence length="263" mass="29394">MTRYTDGTEGGIHAMEHSHPWSAERERHQREEQLSEELDGANRLREMLVSIMSHDLRSPLSVIVGYSGLIRKRSDDETVKRFIDKIENAAMNADEMIGDIKTYSNVIGEVSESDLEEIDLNAMLSDILGFLDGKIEEHDITIDMKYQTDKRFPVLGTKLLKNAFLHTIDNAIKYSPEHETVTLTLDGEGSDWVFGVSDHGGGIPDDEKESVFERFMRKEKRGIKGSGIGLAITKSVVDAHNGNVRIEDNPGGGCIFYITVPKA</sequence>
<protein>
    <recommendedName>
        <fullName evidence="2">histidine kinase</fullName>
        <ecNumber evidence="2">2.7.13.3</ecNumber>
    </recommendedName>
</protein>
<keyword evidence="5" id="KW-0418">Kinase</keyword>
<dbReference type="InterPro" id="IPR036097">
    <property type="entry name" value="HisK_dim/P_sf"/>
</dbReference>
<dbReference type="Pfam" id="PF02518">
    <property type="entry name" value="HATPase_c"/>
    <property type="match status" value="1"/>
</dbReference>
<dbReference type="InterPro" id="IPR003661">
    <property type="entry name" value="HisK_dim/P_dom"/>
</dbReference>
<accession>A0A7G9YKP7</accession>
<keyword evidence="3" id="KW-0597">Phosphoprotein</keyword>
<dbReference type="SMART" id="SM00387">
    <property type="entry name" value="HATPase_c"/>
    <property type="match status" value="1"/>
</dbReference>
<evidence type="ECO:0000256" key="2">
    <source>
        <dbReference type="ARBA" id="ARBA00012438"/>
    </source>
</evidence>
<evidence type="ECO:0000313" key="9">
    <source>
        <dbReference type="EMBL" id="QNO48581.1"/>
    </source>
</evidence>
<dbReference type="PANTHER" id="PTHR43711:SF1">
    <property type="entry name" value="HISTIDINE KINASE 1"/>
    <property type="match status" value="1"/>
</dbReference>
<feature type="region of interest" description="Disordered" evidence="7">
    <location>
        <begin position="1"/>
        <end position="32"/>
    </location>
</feature>
<dbReference type="AlphaFoldDB" id="A0A7G9YKP7"/>
<dbReference type="SMART" id="SM00388">
    <property type="entry name" value="HisKA"/>
    <property type="match status" value="1"/>
</dbReference>
<evidence type="ECO:0000256" key="6">
    <source>
        <dbReference type="ARBA" id="ARBA00023012"/>
    </source>
</evidence>
<evidence type="ECO:0000256" key="7">
    <source>
        <dbReference type="SAM" id="MobiDB-lite"/>
    </source>
</evidence>
<dbReference type="EMBL" id="MT631355">
    <property type="protein sequence ID" value="QNO48581.1"/>
    <property type="molecule type" value="Genomic_DNA"/>
</dbReference>
<keyword evidence="4 9" id="KW-0808">Transferase</keyword>
<dbReference type="InterPro" id="IPR005467">
    <property type="entry name" value="His_kinase_dom"/>
</dbReference>
<dbReference type="PANTHER" id="PTHR43711">
    <property type="entry name" value="TWO-COMPONENT HISTIDINE KINASE"/>
    <property type="match status" value="1"/>
</dbReference>
<dbReference type="PROSITE" id="PS50109">
    <property type="entry name" value="HIS_KIN"/>
    <property type="match status" value="1"/>
</dbReference>
<dbReference type="InterPro" id="IPR003594">
    <property type="entry name" value="HATPase_dom"/>
</dbReference>
<evidence type="ECO:0000256" key="5">
    <source>
        <dbReference type="ARBA" id="ARBA00022777"/>
    </source>
</evidence>
<reference evidence="9" key="1">
    <citation type="submission" date="2020-06" db="EMBL/GenBank/DDBJ databases">
        <title>Unique genomic features of the anaerobic methanotrophic archaea.</title>
        <authorList>
            <person name="Chadwick G.L."/>
            <person name="Skennerton C.T."/>
            <person name="Laso-Perez R."/>
            <person name="Leu A.O."/>
            <person name="Speth D.R."/>
            <person name="Yu H."/>
            <person name="Morgan-Lang C."/>
            <person name="Hatzenpichler R."/>
            <person name="Goudeau D."/>
            <person name="Malmstrom R."/>
            <person name="Brazelton W.J."/>
            <person name="Woyke T."/>
            <person name="Hallam S.J."/>
            <person name="Tyson G.W."/>
            <person name="Wegener G."/>
            <person name="Boetius A."/>
            <person name="Orphan V."/>
        </authorList>
    </citation>
    <scope>NUCLEOTIDE SEQUENCE</scope>
</reference>
<feature type="domain" description="Histidine kinase" evidence="8">
    <location>
        <begin position="51"/>
        <end position="263"/>
    </location>
</feature>
<dbReference type="EC" id="2.7.13.3" evidence="2"/>
<dbReference type="CDD" id="cd00075">
    <property type="entry name" value="HATPase"/>
    <property type="match status" value="1"/>
</dbReference>
<dbReference type="GO" id="GO:0000155">
    <property type="term" value="F:phosphorelay sensor kinase activity"/>
    <property type="evidence" value="ECO:0007669"/>
    <property type="project" value="InterPro"/>
</dbReference>
<dbReference type="SUPFAM" id="SSF47384">
    <property type="entry name" value="Homodimeric domain of signal transducing histidine kinase"/>
    <property type="match status" value="1"/>
</dbReference>
<dbReference type="CDD" id="cd00082">
    <property type="entry name" value="HisKA"/>
    <property type="match status" value="1"/>
</dbReference>
<name>A0A7G9YKP7_9EURY</name>
<dbReference type="InterPro" id="IPR050736">
    <property type="entry name" value="Sensor_HK_Regulatory"/>
</dbReference>
<feature type="compositionally biased region" description="Basic and acidic residues" evidence="7">
    <location>
        <begin position="14"/>
        <end position="32"/>
    </location>
</feature>